<dbReference type="RefSeq" id="WP_041895467.1">
    <property type="nucleotide sequence ID" value="NZ_CP010817.1"/>
</dbReference>
<dbReference type="Proteomes" id="UP000183496">
    <property type="component" value="Unassembled WGS sequence"/>
</dbReference>
<evidence type="ECO:0000313" key="1">
    <source>
        <dbReference type="EMBL" id="SER07291.1"/>
    </source>
</evidence>
<reference evidence="1 2" key="1">
    <citation type="submission" date="2016-10" db="EMBL/GenBank/DDBJ databases">
        <authorList>
            <person name="Varghese N."/>
            <person name="Submissions S."/>
        </authorList>
    </citation>
    <scope>NUCLEOTIDE SEQUENCE [LARGE SCALE GENOMIC DNA]</scope>
    <source>
        <strain evidence="2">DSM 19823 / KCTC 23066 / CCTCC M 208030 / D25</strain>
    </source>
</reference>
<comment type="caution">
    <text evidence="1">The sequence shown here is derived from an EMBL/GenBank/DDBJ whole genome shotgun (WGS) entry which is preliminary data.</text>
</comment>
<name>A0AAJ5BEC9_MYRPR</name>
<proteinExistence type="predicted"/>
<organism evidence="1 2">
    <name type="scientific">Myroides profundi</name>
    <dbReference type="NCBI Taxonomy" id="480520"/>
    <lineage>
        <taxon>Bacteria</taxon>
        <taxon>Pseudomonadati</taxon>
        <taxon>Bacteroidota</taxon>
        <taxon>Flavobacteriia</taxon>
        <taxon>Flavobacteriales</taxon>
        <taxon>Flavobacteriaceae</taxon>
        <taxon>Myroides</taxon>
    </lineage>
</organism>
<accession>A0AAJ5BEC9</accession>
<keyword evidence="2" id="KW-1185">Reference proteome</keyword>
<dbReference type="EMBL" id="FOFY01000009">
    <property type="protein sequence ID" value="SER07291.1"/>
    <property type="molecule type" value="Genomic_DNA"/>
</dbReference>
<sequence length="200" mass="23088">MSRVMFLPWIGTEYQQGIKGKKVLVLGESHYCANEGDAVPTLTQEIIMDLFDPNSPHERYKNTYTKFAKAIAGTDLDYKGKEKVWNSLAFYNYVQVPISGARVAPTAQEFRAAESALFEVLEQLQPDYVIVWGNRLYDNLPNAGTQGKEVIMPEEDQHEVWCYTLFNQKIVPMLRMTHPSAGYSWDYWHEVINMFLTTKY</sequence>
<gene>
    <name evidence="1" type="ORF">SAMN04488089_10928</name>
</gene>
<evidence type="ECO:0000313" key="2">
    <source>
        <dbReference type="Proteomes" id="UP000183496"/>
    </source>
</evidence>
<protein>
    <submittedName>
        <fullName evidence="1">Uracil DNA glycosylase superfamily protein</fullName>
    </submittedName>
</protein>
<dbReference type="KEGG" id="mpw:MPR_2366"/>
<dbReference type="AlphaFoldDB" id="A0AAJ5BEC9"/>